<dbReference type="InterPro" id="IPR036249">
    <property type="entry name" value="Thioredoxin-like_sf"/>
</dbReference>
<name>A0A081PF58_9SPHI</name>
<dbReference type="Proteomes" id="UP000028007">
    <property type="component" value="Unassembled WGS sequence"/>
</dbReference>
<dbReference type="RefSeq" id="WP_037442319.1">
    <property type="nucleotide sequence ID" value="NZ_JNFF01000074.1"/>
</dbReference>
<dbReference type="Gene3D" id="3.40.30.10">
    <property type="entry name" value="Glutaredoxin"/>
    <property type="match status" value="1"/>
</dbReference>
<dbReference type="OrthoDB" id="6120799at2"/>
<evidence type="ECO:0000313" key="2">
    <source>
        <dbReference type="Proteomes" id="UP000028007"/>
    </source>
</evidence>
<dbReference type="AlphaFoldDB" id="A0A081PF58"/>
<evidence type="ECO:0000313" key="1">
    <source>
        <dbReference type="EMBL" id="KEQ29331.1"/>
    </source>
</evidence>
<accession>A0A081PF58</accession>
<reference evidence="1 2" key="1">
    <citation type="journal article" date="1992" name="Int. J. Syst. Bacteriol.">
        <title>Sphingobacterium antarcticus sp. nov. a Psychrotrophic Bacterium from the Soils of Schirmacher Oasis, Antarctica.</title>
        <authorList>
            <person name="Shivaji S."/>
            <person name="Ray M.K."/>
            <person name="Rao N.S."/>
            <person name="Saiserr L."/>
            <person name="Jagannadham M.V."/>
            <person name="Kumar G.S."/>
            <person name="Reddy G."/>
            <person name="Bhargava P.M."/>
        </authorList>
    </citation>
    <scope>NUCLEOTIDE SEQUENCE [LARGE SCALE GENOMIC DNA]</scope>
    <source>
        <strain evidence="1 2">4BY</strain>
    </source>
</reference>
<sequence length="199" mass="23130">MVNYSNIFVNEGLSYSAYKELVTKRLENGQTTGEDSSEAMLHYSKMNLQRMKRVEKTIRVLPELEKELLALTDRYRLLIITEGWCGDAAQLVPVFQHIALQFPEKLELRLVLRDQHLELMDAHLTNGGRAIPVMLIINEEGEQIAKWGPRPAILQEMLGGWKKEESDLFKVAEKLHHWYAKDQTRHTQEELSQVFRSLK</sequence>
<dbReference type="EMBL" id="JNFF01000074">
    <property type="protein sequence ID" value="KEQ29331.1"/>
    <property type="molecule type" value="Genomic_DNA"/>
</dbReference>
<gene>
    <name evidence="1" type="ORF">N180_07230</name>
</gene>
<protein>
    <submittedName>
        <fullName evidence="1">Thioredoxin</fullName>
    </submittedName>
</protein>
<proteinExistence type="predicted"/>
<organism evidence="1 2">
    <name type="scientific">Pedobacter antarcticus 4BY</name>
    <dbReference type="NCBI Taxonomy" id="1358423"/>
    <lineage>
        <taxon>Bacteria</taxon>
        <taxon>Pseudomonadati</taxon>
        <taxon>Bacteroidota</taxon>
        <taxon>Sphingobacteriia</taxon>
        <taxon>Sphingobacteriales</taxon>
        <taxon>Sphingobacteriaceae</taxon>
        <taxon>Pedobacter</taxon>
    </lineage>
</organism>
<keyword evidence="2" id="KW-1185">Reference proteome</keyword>
<dbReference type="eggNOG" id="COG0526">
    <property type="taxonomic scope" value="Bacteria"/>
</dbReference>
<dbReference type="Pfam" id="PF14595">
    <property type="entry name" value="Thioredoxin_9"/>
    <property type="match status" value="1"/>
</dbReference>
<dbReference type="SUPFAM" id="SSF52833">
    <property type="entry name" value="Thioredoxin-like"/>
    <property type="match status" value="1"/>
</dbReference>
<comment type="caution">
    <text evidence="1">The sequence shown here is derived from an EMBL/GenBank/DDBJ whole genome shotgun (WGS) entry which is preliminary data.</text>
</comment>